<accession>A0A858U2U7</accession>
<dbReference type="Gene3D" id="3.40.50.850">
    <property type="entry name" value="Isochorismatase-like"/>
    <property type="match status" value="1"/>
</dbReference>
<dbReference type="Pfam" id="PF00857">
    <property type="entry name" value="Isochorismatase"/>
    <property type="match status" value="1"/>
</dbReference>
<dbReference type="KEGG" id="mphe:HGG69_00430"/>
<sequence length="182" mass="20964">MDNKITIVIDMQNGFAKEGNMYSSQVAQIIPTVKEILENSKHKLFVLDSHHTGDLEMNLYPEHCIAGTWEADVVDELAEYLNQENTYSVTKNITNAFFDIPGDLWEKYEIFEFVGCCTDICVLQLLLTVKSYFNKREVTKPLIVYSNATATYDDENHNAEEFKKYALAIMEQSGIEVKEWKK</sequence>
<dbReference type="CDD" id="cd00431">
    <property type="entry name" value="cysteine_hydrolases"/>
    <property type="match status" value="1"/>
</dbReference>
<dbReference type="SUPFAM" id="SSF52499">
    <property type="entry name" value="Isochorismatase-like hydrolases"/>
    <property type="match status" value="1"/>
</dbReference>
<evidence type="ECO:0000313" key="3">
    <source>
        <dbReference type="Proteomes" id="UP000501060"/>
    </source>
</evidence>
<protein>
    <submittedName>
        <fullName evidence="2">Cysteine hydrolase</fullName>
    </submittedName>
</protein>
<reference evidence="2 3" key="1">
    <citation type="submission" date="2020-04" db="EMBL/GenBank/DDBJ databases">
        <title>Novel Mycoplasma species detected in Phocoena phocoena (harbor porpoise) from the USA.</title>
        <authorList>
            <person name="Volokhov D.V."/>
        </authorList>
    </citation>
    <scope>NUCLEOTIDE SEQUENCE [LARGE SCALE GENOMIC DNA]</scope>
    <source>
        <strain evidence="2 3">Phocoena C-264-GEN</strain>
    </source>
</reference>
<evidence type="ECO:0000259" key="1">
    <source>
        <dbReference type="Pfam" id="PF00857"/>
    </source>
</evidence>
<dbReference type="EMBL" id="CP051481">
    <property type="protein sequence ID" value="QJG66800.1"/>
    <property type="molecule type" value="Genomic_DNA"/>
</dbReference>
<dbReference type="GO" id="GO:0008936">
    <property type="term" value="F:nicotinamidase activity"/>
    <property type="evidence" value="ECO:0007669"/>
    <property type="project" value="InterPro"/>
</dbReference>
<dbReference type="PANTHER" id="PTHR47297:SF2">
    <property type="entry name" value="OS02G0606800 PROTEIN"/>
    <property type="match status" value="1"/>
</dbReference>
<keyword evidence="3" id="KW-1185">Reference proteome</keyword>
<dbReference type="AlphaFoldDB" id="A0A858U2U7"/>
<organism evidence="2 3">
    <name type="scientific">Mycoplasma phocoenae</name>
    <dbReference type="NCBI Taxonomy" id="754517"/>
    <lineage>
        <taxon>Bacteria</taxon>
        <taxon>Bacillati</taxon>
        <taxon>Mycoplasmatota</taxon>
        <taxon>Mollicutes</taxon>
        <taxon>Mycoplasmataceae</taxon>
        <taxon>Mycoplasma</taxon>
    </lineage>
</organism>
<evidence type="ECO:0000313" key="2">
    <source>
        <dbReference type="EMBL" id="QJG66800.1"/>
    </source>
</evidence>
<dbReference type="GO" id="GO:0019365">
    <property type="term" value="P:pyridine nucleotide salvage"/>
    <property type="evidence" value="ECO:0007669"/>
    <property type="project" value="InterPro"/>
</dbReference>
<feature type="domain" description="Isochorismatase-like" evidence="1">
    <location>
        <begin position="6"/>
        <end position="159"/>
    </location>
</feature>
<keyword evidence="2" id="KW-0378">Hydrolase</keyword>
<gene>
    <name evidence="2" type="ORF">HGG69_00430</name>
</gene>
<proteinExistence type="predicted"/>
<dbReference type="Proteomes" id="UP000501060">
    <property type="component" value="Chromosome"/>
</dbReference>
<dbReference type="RefSeq" id="WP_169604851.1">
    <property type="nucleotide sequence ID" value="NZ_CP051481.1"/>
</dbReference>
<dbReference type="InterPro" id="IPR044717">
    <property type="entry name" value="NIC1"/>
</dbReference>
<dbReference type="PANTHER" id="PTHR47297">
    <property type="match status" value="1"/>
</dbReference>
<dbReference type="InterPro" id="IPR036380">
    <property type="entry name" value="Isochorismatase-like_sf"/>
</dbReference>
<dbReference type="InterPro" id="IPR000868">
    <property type="entry name" value="Isochorismatase-like_dom"/>
</dbReference>
<name>A0A858U2U7_9MOLU</name>